<organism evidence="1 2">
    <name type="scientific">Caenorhabditis auriculariae</name>
    <dbReference type="NCBI Taxonomy" id="2777116"/>
    <lineage>
        <taxon>Eukaryota</taxon>
        <taxon>Metazoa</taxon>
        <taxon>Ecdysozoa</taxon>
        <taxon>Nematoda</taxon>
        <taxon>Chromadorea</taxon>
        <taxon>Rhabditida</taxon>
        <taxon>Rhabditina</taxon>
        <taxon>Rhabditomorpha</taxon>
        <taxon>Rhabditoidea</taxon>
        <taxon>Rhabditidae</taxon>
        <taxon>Peloderinae</taxon>
        <taxon>Caenorhabditis</taxon>
    </lineage>
</organism>
<protein>
    <submittedName>
        <fullName evidence="1">Uncharacterized protein</fullName>
    </submittedName>
</protein>
<dbReference type="EMBL" id="CAJGYM010000020">
    <property type="protein sequence ID" value="CAD6191268.1"/>
    <property type="molecule type" value="Genomic_DNA"/>
</dbReference>
<proteinExistence type="predicted"/>
<keyword evidence="2" id="KW-1185">Reference proteome</keyword>
<gene>
    <name evidence="1" type="ORF">CAUJ_LOCUS7187</name>
</gene>
<evidence type="ECO:0000313" key="2">
    <source>
        <dbReference type="Proteomes" id="UP000835052"/>
    </source>
</evidence>
<reference evidence="1" key="1">
    <citation type="submission" date="2020-10" db="EMBL/GenBank/DDBJ databases">
        <authorList>
            <person name="Kikuchi T."/>
        </authorList>
    </citation>
    <scope>NUCLEOTIDE SEQUENCE</scope>
    <source>
        <strain evidence="1">NKZ352</strain>
    </source>
</reference>
<comment type="caution">
    <text evidence="1">The sequence shown here is derived from an EMBL/GenBank/DDBJ whole genome shotgun (WGS) entry which is preliminary data.</text>
</comment>
<dbReference type="AlphaFoldDB" id="A0A8S1H9L9"/>
<evidence type="ECO:0000313" key="1">
    <source>
        <dbReference type="EMBL" id="CAD6191268.1"/>
    </source>
</evidence>
<dbReference type="Proteomes" id="UP000835052">
    <property type="component" value="Unassembled WGS sequence"/>
</dbReference>
<accession>A0A8S1H9L9</accession>
<name>A0A8S1H9L9_9PELO</name>
<sequence>MTGDLLTREENFDVEIDMASIEAQVLARLGEAGHLPPISTSSADGNSLRRLASYQDDMWPTLTTSDITGTMAGMSVRAPREQNPTLIIVLEAVHRLIAFHLPSCIGTGIYKTSRKLPRSCQSVSDAVSRQKKRRPEIALAGFSHNYPPLGSLFCGLGLGKKDERHLQLKVGERGNELKRGRKGEYKVRQWVSPKSVSSEVDSIYHEFKSLWLEDPPPFAGGSFAQRPFMCSIYISRWIADIATLCVYAYVRGGVSRLLRTEQSKHTVTAGITLFGGQKLIARDSAQLWLLVARLFLPVVSGYFGQAPTVIQAHIQDERRRKLVAASEANRKFDTPERNDNLSNVDNGGQKLAVLDFMGQRCVIARRRARPPGKSSFVTRLRPS</sequence>